<evidence type="ECO:0000313" key="3">
    <source>
        <dbReference type="Proteomes" id="UP000663880"/>
    </source>
</evidence>
<reference evidence="2" key="1">
    <citation type="submission" date="2021-02" db="EMBL/GenBank/DDBJ databases">
        <authorList>
            <person name="Steward A R."/>
        </authorList>
    </citation>
    <scope>NUCLEOTIDE SEQUENCE</scope>
</reference>
<dbReference type="EMBL" id="CAJOBZ010000005">
    <property type="protein sequence ID" value="CAF4798000.1"/>
    <property type="molecule type" value="Genomic_DNA"/>
</dbReference>
<sequence>MNNLKTKPPFPEELYPTKDFKATDNHNVPREVFRNNTTAVEVIVKQVGNKNKINPLVNKNTNGELHNLYADIDMLQNEVIKLKRHLEESKKCFQIVLYEFKKQLEAANQRDLRRQTKNVLMQLEKEKLKTLLDSKSNLVVKLKKELLSMRRLLKFVIKGIQYTPEIDSDCDYGEFEKELKRCASLKNTKAFDLDCLTFDSLL</sequence>
<keyword evidence="3" id="KW-1185">Reference proteome</keyword>
<keyword evidence="1" id="KW-0175">Coiled coil</keyword>
<gene>
    <name evidence="2" type="ORF">PMACD_LOCUS3275</name>
</gene>
<evidence type="ECO:0000256" key="1">
    <source>
        <dbReference type="SAM" id="Coils"/>
    </source>
</evidence>
<protein>
    <submittedName>
        <fullName evidence="2">Uncharacterized protein</fullName>
    </submittedName>
</protein>
<dbReference type="Proteomes" id="UP000663880">
    <property type="component" value="Unassembled WGS sequence"/>
</dbReference>
<organism evidence="2 3">
    <name type="scientific">Pieris macdunnoughi</name>
    <dbReference type="NCBI Taxonomy" id="345717"/>
    <lineage>
        <taxon>Eukaryota</taxon>
        <taxon>Metazoa</taxon>
        <taxon>Ecdysozoa</taxon>
        <taxon>Arthropoda</taxon>
        <taxon>Hexapoda</taxon>
        <taxon>Insecta</taxon>
        <taxon>Pterygota</taxon>
        <taxon>Neoptera</taxon>
        <taxon>Endopterygota</taxon>
        <taxon>Lepidoptera</taxon>
        <taxon>Glossata</taxon>
        <taxon>Ditrysia</taxon>
        <taxon>Papilionoidea</taxon>
        <taxon>Pieridae</taxon>
        <taxon>Pierinae</taxon>
        <taxon>Pieris</taxon>
    </lineage>
</organism>
<name>A0A821P4L1_9NEOP</name>
<dbReference type="AlphaFoldDB" id="A0A821P4L1"/>
<evidence type="ECO:0000313" key="2">
    <source>
        <dbReference type="EMBL" id="CAF4798000.1"/>
    </source>
</evidence>
<dbReference type="OrthoDB" id="7379842at2759"/>
<comment type="caution">
    <text evidence="2">The sequence shown here is derived from an EMBL/GenBank/DDBJ whole genome shotgun (WGS) entry which is preliminary data.</text>
</comment>
<proteinExistence type="predicted"/>
<feature type="coiled-coil region" evidence="1">
    <location>
        <begin position="58"/>
        <end position="145"/>
    </location>
</feature>
<accession>A0A821P4L1</accession>